<feature type="signal peptide" evidence="1">
    <location>
        <begin position="1"/>
        <end position="31"/>
    </location>
</feature>
<dbReference type="RefSeq" id="WP_149486767.1">
    <property type="nucleotide sequence ID" value="NZ_CP036150.1"/>
</dbReference>
<evidence type="ECO:0000313" key="3">
    <source>
        <dbReference type="Proteomes" id="UP000324209"/>
    </source>
</evidence>
<dbReference type="Proteomes" id="UP000324209">
    <property type="component" value="Chromosome"/>
</dbReference>
<name>A0A5C1QQ23_9SPIO</name>
<accession>A0A5C1QQ23</accession>
<feature type="chain" id="PRO_5022993604" description="PEP-CTERM sorting domain-containing protein" evidence="1">
    <location>
        <begin position="32"/>
        <end position="308"/>
    </location>
</feature>
<gene>
    <name evidence="2" type="ORF">EXM22_12060</name>
</gene>
<keyword evidence="1" id="KW-0732">Signal</keyword>
<evidence type="ECO:0008006" key="4">
    <source>
        <dbReference type="Google" id="ProtNLM"/>
    </source>
</evidence>
<protein>
    <recommendedName>
        <fullName evidence="4">PEP-CTERM sorting domain-containing protein</fullName>
    </recommendedName>
</protein>
<organism evidence="2 3">
    <name type="scientific">Oceanispirochaeta crateris</name>
    <dbReference type="NCBI Taxonomy" id="2518645"/>
    <lineage>
        <taxon>Bacteria</taxon>
        <taxon>Pseudomonadati</taxon>
        <taxon>Spirochaetota</taxon>
        <taxon>Spirochaetia</taxon>
        <taxon>Spirochaetales</taxon>
        <taxon>Spirochaetaceae</taxon>
        <taxon>Oceanispirochaeta</taxon>
    </lineage>
</organism>
<keyword evidence="3" id="KW-1185">Reference proteome</keyword>
<dbReference type="AlphaFoldDB" id="A0A5C1QQ23"/>
<dbReference type="EMBL" id="CP036150">
    <property type="protein sequence ID" value="QEN08686.1"/>
    <property type="molecule type" value="Genomic_DNA"/>
</dbReference>
<dbReference type="OrthoDB" id="9792152at2"/>
<proteinExistence type="predicted"/>
<evidence type="ECO:0000313" key="2">
    <source>
        <dbReference type="EMBL" id="QEN08686.1"/>
    </source>
</evidence>
<reference evidence="2 3" key="1">
    <citation type="submission" date="2019-02" db="EMBL/GenBank/DDBJ databases">
        <title>Complete Genome Sequence and Methylome Analysis of free living Spirochaetas.</title>
        <authorList>
            <person name="Fomenkov A."/>
            <person name="Dubinina G."/>
            <person name="Leshcheva N."/>
            <person name="Mikheeva N."/>
            <person name="Grabovich M."/>
            <person name="Vincze T."/>
            <person name="Roberts R.J."/>
        </authorList>
    </citation>
    <scope>NUCLEOTIDE SEQUENCE [LARGE SCALE GENOMIC DNA]</scope>
    <source>
        <strain evidence="2 3">K2</strain>
    </source>
</reference>
<dbReference type="KEGG" id="ock:EXM22_12060"/>
<sequence length="308" mass="34035">MFLRTCKAALFGGLILLLFSCDNSTSLSPYAPDDTEERSWQEVIASDPSYPDNVYLTNFVEWTPGIVGTSRQGGNYTDSEGRPLEEFTLNALGPPEGSGSGTSGDGLTCPLGINGWGVWEFDSRYVIVNGEGDDFITFTKTFAWGSSANGLCSELAHVEVSEDGVTWYAHNDEIYDTNDDPTTNNSNYIYDNVNNLHGNAPTWANFRTDIQAESLETLDDVKQWVEVPGVTVSRYFTATDDYLGGIAFDLEDFYNGEDQWPSDGKMKYLKIIDDDTILDGQDYNKDWCLGANLMSAMGINTELAEEDS</sequence>
<evidence type="ECO:0000256" key="1">
    <source>
        <dbReference type="SAM" id="SignalP"/>
    </source>
</evidence>